<dbReference type="PANTHER" id="PTHR43220">
    <property type="match status" value="1"/>
</dbReference>
<organism evidence="9 10">
    <name type="scientific">Bugula neritina</name>
    <name type="common">Brown bryozoan</name>
    <name type="synonym">Sertularia neritina</name>
    <dbReference type="NCBI Taxonomy" id="10212"/>
    <lineage>
        <taxon>Eukaryota</taxon>
        <taxon>Metazoa</taxon>
        <taxon>Spiralia</taxon>
        <taxon>Lophotrochozoa</taxon>
        <taxon>Bryozoa</taxon>
        <taxon>Gymnolaemata</taxon>
        <taxon>Cheilostomatida</taxon>
        <taxon>Flustrina</taxon>
        <taxon>Buguloidea</taxon>
        <taxon>Bugulidae</taxon>
        <taxon>Bugula</taxon>
    </lineage>
</organism>
<feature type="transmembrane region" description="Helical" evidence="7">
    <location>
        <begin position="150"/>
        <end position="172"/>
    </location>
</feature>
<evidence type="ECO:0000313" key="9">
    <source>
        <dbReference type="EMBL" id="KAF6018801.1"/>
    </source>
</evidence>
<dbReference type="EMBL" id="VXIV02003275">
    <property type="protein sequence ID" value="KAF6018801.1"/>
    <property type="molecule type" value="Genomic_DNA"/>
</dbReference>
<dbReference type="OrthoDB" id="3364966at2759"/>
<keyword evidence="2 7" id="KW-0812">Transmembrane</keyword>
<name>A0A7J7IZE9_BUGNE</name>
<keyword evidence="4 7" id="KW-0472">Membrane</keyword>
<feature type="region of interest" description="Disordered" evidence="6">
    <location>
        <begin position="1"/>
        <end position="43"/>
    </location>
</feature>
<feature type="domain" description="VTT" evidence="8">
    <location>
        <begin position="134"/>
        <end position="253"/>
    </location>
</feature>
<evidence type="ECO:0000256" key="1">
    <source>
        <dbReference type="ARBA" id="ARBA00004141"/>
    </source>
</evidence>
<dbReference type="SMR" id="A0A7J7IZE9"/>
<dbReference type="AlphaFoldDB" id="A0A7J7IZE9"/>
<evidence type="ECO:0000256" key="2">
    <source>
        <dbReference type="ARBA" id="ARBA00022692"/>
    </source>
</evidence>
<dbReference type="Proteomes" id="UP000593567">
    <property type="component" value="Unassembled WGS sequence"/>
</dbReference>
<keyword evidence="3 7" id="KW-1133">Transmembrane helix</keyword>
<protein>
    <submittedName>
        <fullName evidence="9">TMEM41B</fullName>
    </submittedName>
</protein>
<dbReference type="Pfam" id="PF09335">
    <property type="entry name" value="VTT_dom"/>
    <property type="match status" value="1"/>
</dbReference>
<dbReference type="PANTHER" id="PTHR43220:SF18">
    <property type="entry name" value="TRANSMEMBRANE PROTEIN 41B"/>
    <property type="match status" value="1"/>
</dbReference>
<dbReference type="GO" id="GO:0005789">
    <property type="term" value="C:endoplasmic reticulum membrane"/>
    <property type="evidence" value="ECO:0007669"/>
    <property type="project" value="TreeGrafter"/>
</dbReference>
<comment type="similarity">
    <text evidence="5">Belongs to the TMEM41 family.</text>
</comment>
<evidence type="ECO:0000256" key="6">
    <source>
        <dbReference type="SAM" id="MobiDB-lite"/>
    </source>
</evidence>
<comment type="subcellular location">
    <subcellularLocation>
        <location evidence="1">Membrane</location>
        <topology evidence="1">Multi-pass membrane protein</topology>
    </subcellularLocation>
</comment>
<dbReference type="GO" id="GO:0000045">
    <property type="term" value="P:autophagosome assembly"/>
    <property type="evidence" value="ECO:0007669"/>
    <property type="project" value="TreeGrafter"/>
</dbReference>
<gene>
    <name evidence="9" type="ORF">EB796_022904</name>
</gene>
<sequence>MSSNISDQNVRSRRPLHNKDEITANSSESDESKEYTQIKAKTSQTSSTPESAVSKSLSFVLLVGIFTASIGFLYLIYTSLPELDQDEKVHIKLPTSIEDAKQLGKVLTKYRKGYYIQVLSAYCLCYIFLQTFAIPGSIFLSIISGYLFPVYTALILVCTCSAVGATFCYAITSLIGRKIVIKYFPEKVESWCKQVDHHREHLLNYIIFLRITPFLPNWFINIASPVINVDLFPFTLGTFIGVAPPSFFAIQTGTTLYEMTESTSNFTWSKVAFLGILAVLSLLPVLFKKKLRSRLE</sequence>
<reference evidence="9" key="1">
    <citation type="submission" date="2020-06" db="EMBL/GenBank/DDBJ databases">
        <title>Draft genome of Bugula neritina, a colonial animal packing powerful symbionts and potential medicines.</title>
        <authorList>
            <person name="Rayko M."/>
        </authorList>
    </citation>
    <scope>NUCLEOTIDE SEQUENCE [LARGE SCALE GENOMIC DNA]</scope>
    <source>
        <strain evidence="9">Kwan_BN1</strain>
    </source>
</reference>
<accession>A0A7J7IZE9</accession>
<dbReference type="InterPro" id="IPR045014">
    <property type="entry name" value="TM41A/B"/>
</dbReference>
<feature type="transmembrane region" description="Helical" evidence="7">
    <location>
        <begin position="119"/>
        <end position="144"/>
    </location>
</feature>
<evidence type="ECO:0000256" key="5">
    <source>
        <dbReference type="ARBA" id="ARBA00025797"/>
    </source>
</evidence>
<evidence type="ECO:0000256" key="4">
    <source>
        <dbReference type="ARBA" id="ARBA00023136"/>
    </source>
</evidence>
<evidence type="ECO:0000256" key="7">
    <source>
        <dbReference type="SAM" id="Phobius"/>
    </source>
</evidence>
<evidence type="ECO:0000313" key="10">
    <source>
        <dbReference type="Proteomes" id="UP000593567"/>
    </source>
</evidence>
<feature type="transmembrane region" description="Helical" evidence="7">
    <location>
        <begin position="266"/>
        <end position="287"/>
    </location>
</feature>
<evidence type="ECO:0000256" key="3">
    <source>
        <dbReference type="ARBA" id="ARBA00022989"/>
    </source>
</evidence>
<comment type="caution">
    <text evidence="9">The sequence shown here is derived from an EMBL/GenBank/DDBJ whole genome shotgun (WGS) entry which is preliminary data.</text>
</comment>
<feature type="transmembrane region" description="Helical" evidence="7">
    <location>
        <begin position="57"/>
        <end position="77"/>
    </location>
</feature>
<proteinExistence type="inferred from homology"/>
<keyword evidence="10" id="KW-1185">Reference proteome</keyword>
<evidence type="ECO:0000259" key="8">
    <source>
        <dbReference type="Pfam" id="PF09335"/>
    </source>
</evidence>
<dbReference type="InterPro" id="IPR032816">
    <property type="entry name" value="VTT_dom"/>
</dbReference>